<dbReference type="Proteomes" id="UP000234525">
    <property type="component" value="Unassembled WGS sequence"/>
</dbReference>
<dbReference type="Proteomes" id="UP000297736">
    <property type="component" value="Unassembled WGS sequence"/>
</dbReference>
<dbReference type="EMBL" id="NRGO01000004">
    <property type="protein sequence ID" value="PCC51352.1"/>
    <property type="molecule type" value="Genomic_DNA"/>
</dbReference>
<evidence type="ECO:0000313" key="21">
    <source>
        <dbReference type="Proteomes" id="UP000234327"/>
    </source>
</evidence>
<dbReference type="PANTHER" id="PTHR31435:SF9">
    <property type="entry name" value="PROTEIN NATD1"/>
    <property type="match status" value="1"/>
</dbReference>
<evidence type="ECO:0000313" key="20">
    <source>
        <dbReference type="Proteomes" id="UP000234300"/>
    </source>
</evidence>
<dbReference type="Gene3D" id="3.40.630.30">
    <property type="match status" value="1"/>
</dbReference>
<dbReference type="GeneID" id="60907463"/>
<proteinExistence type="predicted"/>
<organism evidence="4 17">
    <name type="scientific">Brevibacterium aurantiacum</name>
    <dbReference type="NCBI Taxonomy" id="273384"/>
    <lineage>
        <taxon>Bacteria</taxon>
        <taxon>Bacillati</taxon>
        <taxon>Actinomycetota</taxon>
        <taxon>Actinomycetes</taxon>
        <taxon>Micrococcales</taxon>
        <taxon>Brevibacteriaceae</taxon>
        <taxon>Brevibacterium</taxon>
    </lineage>
</organism>
<protein>
    <submittedName>
        <fullName evidence="4">N-acetyltransferase</fullName>
    </submittedName>
</protein>
<dbReference type="Proteomes" id="UP000218377">
    <property type="component" value="Unassembled WGS sequence"/>
</dbReference>
<keyword evidence="4" id="KW-0808">Transferase</keyword>
<dbReference type="Proteomes" id="UP000217720">
    <property type="component" value="Unassembled WGS sequence"/>
</dbReference>
<evidence type="ECO:0000313" key="24">
    <source>
        <dbReference type="Proteomes" id="UP000283000"/>
    </source>
</evidence>
<dbReference type="OrthoDB" id="5405911at2"/>
<evidence type="ECO:0000313" key="10">
    <source>
        <dbReference type="EMBL" id="SMX67686.1"/>
    </source>
</evidence>
<dbReference type="Proteomes" id="UP000234327">
    <property type="component" value="Unassembled WGS sequence"/>
</dbReference>
<accession>A0A2H1IMG6</accession>
<dbReference type="Proteomes" id="UP000217881">
    <property type="component" value="Unassembled WGS sequence"/>
</dbReference>
<keyword evidence="22" id="KW-1185">Reference proteome</keyword>
<dbReference type="Pfam" id="PF14542">
    <property type="entry name" value="Acetyltransf_CG"/>
    <property type="match status" value="1"/>
</dbReference>
<evidence type="ECO:0000313" key="9">
    <source>
        <dbReference type="EMBL" id="SMX62455.1"/>
    </source>
</evidence>
<gene>
    <name evidence="10" type="ORF">BAUR9175_00597</name>
    <name evidence="12" type="ORF">BAUR920_03298</name>
    <name evidence="9" type="ORF">BAURA63_00026</name>
    <name evidence="11" type="ORF">BAURA86_00722</name>
    <name evidence="8" type="ORF">CIK59_09450</name>
    <name evidence="7" type="ORF">CIK62_02220</name>
    <name evidence="6" type="ORF">CIK64_17040</name>
    <name evidence="5" type="ORF">CIK65_12205</name>
    <name evidence="4" type="ORF">CIK79_04575</name>
    <name evidence="2" type="ORF">CXR23_16775</name>
    <name evidence="3" type="ORF">CXR27_16340</name>
    <name evidence="13" type="ORF">EB834_01670</name>
</gene>
<reference evidence="20 21" key="2">
    <citation type="submission" date="2017-03" db="EMBL/GenBank/DDBJ databases">
        <authorList>
            <person name="Afonso C.L."/>
            <person name="Miller P.J."/>
            <person name="Scott M.A."/>
            <person name="Spackman E."/>
            <person name="Goraichik I."/>
            <person name="Dimitrov K.M."/>
            <person name="Suarez D.L."/>
            <person name="Swayne D.E."/>
        </authorList>
    </citation>
    <scope>NUCLEOTIDE SEQUENCE [LARGE SCALE GENOMIC DNA]</scope>
    <source>
        <strain evidence="9">6</strain>
        <strain evidence="21">6(3)</strain>
        <strain evidence="11">8</strain>
        <strain evidence="20">8(6)</strain>
        <strain evidence="10">ATCC 9175</strain>
        <strain evidence="12">CNRZ 920</strain>
    </source>
</reference>
<accession>A0A2A3X288</accession>
<dbReference type="EMBL" id="CP025330">
    <property type="protein sequence ID" value="AZT94596.1"/>
    <property type="molecule type" value="Genomic_DNA"/>
</dbReference>
<dbReference type="EMBL" id="NRGQ01000018">
    <property type="protein sequence ID" value="PCC42487.1"/>
    <property type="molecule type" value="Genomic_DNA"/>
</dbReference>
<sequence length="108" mass="12019">MDLVISDQTYTFAQDEAAARFTVSHNGKSIGHVDYIDREAGPDDTSESAVRTFTHTEVSPAYGGRGIAAHLVRYALETSAEADLAFRTTCSYVMDFFRKNPEFDEMRA</sequence>
<dbReference type="EMBL" id="CP025334">
    <property type="protein sequence ID" value="AZT98382.1"/>
    <property type="molecule type" value="Genomic_DNA"/>
</dbReference>
<evidence type="ECO:0000313" key="6">
    <source>
        <dbReference type="EMBL" id="PCC45269.1"/>
    </source>
</evidence>
<dbReference type="RefSeq" id="WP_009881926.1">
    <property type="nucleotide sequence ID" value="NZ_AAGP01000004.1"/>
</dbReference>
<dbReference type="EMBL" id="NRHA01000011">
    <property type="protein sequence ID" value="PCC53986.1"/>
    <property type="molecule type" value="Genomic_DNA"/>
</dbReference>
<dbReference type="PANTHER" id="PTHR31435">
    <property type="entry name" value="PROTEIN NATD1"/>
    <property type="match status" value="1"/>
</dbReference>
<dbReference type="Proteomes" id="UP000282731">
    <property type="component" value="Chromosome"/>
</dbReference>
<dbReference type="EMBL" id="FXZI01000002">
    <property type="protein sequence ID" value="SMX76351.1"/>
    <property type="molecule type" value="Genomic_DNA"/>
</dbReference>
<dbReference type="EMBL" id="FXYZ01000001">
    <property type="protein sequence ID" value="SMX62455.1"/>
    <property type="molecule type" value="Genomic_DNA"/>
</dbReference>
<dbReference type="Proteomes" id="UP000234289">
    <property type="component" value="Unassembled WGS sequence"/>
</dbReference>
<evidence type="ECO:0000313" key="14">
    <source>
        <dbReference type="Proteomes" id="UP000217564"/>
    </source>
</evidence>
<dbReference type="Proteomes" id="UP000234300">
    <property type="component" value="Unassembled WGS sequence"/>
</dbReference>
<evidence type="ECO:0000313" key="4">
    <source>
        <dbReference type="EMBL" id="PCC17627.1"/>
    </source>
</evidence>
<evidence type="ECO:0000313" key="3">
    <source>
        <dbReference type="EMBL" id="AZT98382.1"/>
    </source>
</evidence>
<dbReference type="PROSITE" id="PS51729">
    <property type="entry name" value="GNAT_YJDJ"/>
    <property type="match status" value="1"/>
</dbReference>
<dbReference type="AlphaFoldDB" id="A0A2A3X288"/>
<evidence type="ECO:0000259" key="1">
    <source>
        <dbReference type="PROSITE" id="PS51729"/>
    </source>
</evidence>
<dbReference type="EMBL" id="NRGP01000028">
    <property type="protein sequence ID" value="PCC45269.1"/>
    <property type="molecule type" value="Genomic_DNA"/>
</dbReference>
<reference evidence="13 25" key="5">
    <citation type="submission" date="2018-10" db="EMBL/GenBank/DDBJ databases">
        <title>Brevibacterium genomes from Austrain hard cheese rinds.</title>
        <authorList>
            <person name="Anast J.M."/>
            <person name="Dzieciol M."/>
            <person name="Schultz D.L."/>
            <person name="Mann E."/>
            <person name="Wagner M."/>
            <person name="Schmitz-Esser S."/>
        </authorList>
    </citation>
    <scope>NUCLEOTIDE SEQUENCE [LARGE SCALE GENOMIC DNA]</scope>
    <source>
        <strain evidence="13 25">L261</strain>
    </source>
</reference>
<dbReference type="GO" id="GO:0016740">
    <property type="term" value="F:transferase activity"/>
    <property type="evidence" value="ECO:0007669"/>
    <property type="project" value="UniProtKB-KW"/>
</dbReference>
<name>A0A2A3X288_BREAU</name>
<reference evidence="23 24" key="6">
    <citation type="submission" date="2019-01" db="EMBL/GenBank/DDBJ databases">
        <title>Comparative genomic analysis of Brevibacterium aurantiacum sheds light on its evolution and its adaptation to smear-ripened cheeses.</title>
        <authorList>
            <person name="Moineau S."/>
        </authorList>
    </citation>
    <scope>NUCLEOTIDE SEQUENCE [LARGE SCALE GENOMIC DNA]</scope>
    <source>
        <strain evidence="2 24">SMQ-1417</strain>
        <strain evidence="3 23">SMQ-1420</strain>
    </source>
</reference>
<reference evidence="19 22" key="3">
    <citation type="submission" date="2017-03" db="EMBL/GenBank/DDBJ databases">
        <authorList>
            <person name="Monnet C."/>
        </authorList>
    </citation>
    <scope>NUCLEOTIDE SEQUENCE [LARGE SCALE GENOMIC DNA]</scope>
    <source>
        <strain evidence="22">ATCC 9175</strain>
        <strain evidence="19">CNRZ 920</strain>
    </source>
</reference>
<dbReference type="InterPro" id="IPR016181">
    <property type="entry name" value="Acyl_CoA_acyltransferase"/>
</dbReference>
<evidence type="ECO:0000313" key="2">
    <source>
        <dbReference type="EMBL" id="AZT94596.1"/>
    </source>
</evidence>
<evidence type="ECO:0000313" key="5">
    <source>
        <dbReference type="EMBL" id="PCC42487.1"/>
    </source>
</evidence>
<dbReference type="Proteomes" id="UP000218620">
    <property type="component" value="Unassembled WGS sequence"/>
</dbReference>
<dbReference type="EMBL" id="FXZB01000003">
    <property type="protein sequence ID" value="SMX67686.1"/>
    <property type="molecule type" value="Genomic_DNA"/>
</dbReference>
<evidence type="ECO:0000313" key="17">
    <source>
        <dbReference type="Proteomes" id="UP000218377"/>
    </source>
</evidence>
<evidence type="ECO:0000313" key="25">
    <source>
        <dbReference type="Proteomes" id="UP000297736"/>
    </source>
</evidence>
<dbReference type="Proteomes" id="UP000283000">
    <property type="component" value="Chromosome"/>
</dbReference>
<feature type="domain" description="N-acetyltransferase" evidence="1">
    <location>
        <begin position="13"/>
        <end position="108"/>
    </location>
</feature>
<evidence type="ECO:0000313" key="23">
    <source>
        <dbReference type="Proteomes" id="UP000282731"/>
    </source>
</evidence>
<dbReference type="InterPro" id="IPR045057">
    <property type="entry name" value="Gcn5-rel_NAT"/>
</dbReference>
<evidence type="ECO:0000313" key="13">
    <source>
        <dbReference type="EMBL" id="TGD40766.1"/>
    </source>
</evidence>
<dbReference type="InterPro" id="IPR031165">
    <property type="entry name" value="GNAT_YJDJ"/>
</dbReference>
<reference evidence="23 24" key="4">
    <citation type="submission" date="2017-12" db="EMBL/GenBank/DDBJ databases">
        <authorList>
            <person name="Levesque S."/>
        </authorList>
    </citation>
    <scope>NUCLEOTIDE SEQUENCE [LARGE SCALE GENOMIC DNA]</scope>
    <source>
        <strain evidence="2 24">SMQ-1417</strain>
        <strain evidence="3 23">SMQ-1420</strain>
    </source>
</reference>
<evidence type="ECO:0000313" key="8">
    <source>
        <dbReference type="EMBL" id="PCC53986.1"/>
    </source>
</evidence>
<evidence type="ECO:0000313" key="15">
    <source>
        <dbReference type="Proteomes" id="UP000217720"/>
    </source>
</evidence>
<evidence type="ECO:0000313" key="12">
    <source>
        <dbReference type="EMBL" id="SMY00238.1"/>
    </source>
</evidence>
<evidence type="ECO:0000313" key="7">
    <source>
        <dbReference type="EMBL" id="PCC51352.1"/>
    </source>
</evidence>
<dbReference type="EMBL" id="FXZG01000027">
    <property type="protein sequence ID" value="SMY00238.1"/>
    <property type="molecule type" value="Genomic_DNA"/>
</dbReference>
<dbReference type="EMBL" id="NRGX01000001">
    <property type="protein sequence ID" value="PCC17627.1"/>
    <property type="molecule type" value="Genomic_DNA"/>
</dbReference>
<evidence type="ECO:0000313" key="11">
    <source>
        <dbReference type="EMBL" id="SMX76351.1"/>
    </source>
</evidence>
<dbReference type="SUPFAM" id="SSF55729">
    <property type="entry name" value="Acyl-CoA N-acyltransferases (Nat)"/>
    <property type="match status" value="1"/>
</dbReference>
<dbReference type="EMBL" id="RHFF01000001">
    <property type="protein sequence ID" value="TGD40766.1"/>
    <property type="molecule type" value="Genomic_DNA"/>
</dbReference>
<reference evidence="14 15" key="1">
    <citation type="journal article" date="2017" name="Elife">
        <title>Extensive horizontal gene transfer in cheese-associated bacteria.</title>
        <authorList>
            <person name="Bonham K.S."/>
            <person name="Wolfe B.E."/>
            <person name="Dutton R.J."/>
        </authorList>
    </citation>
    <scope>NUCLEOTIDE SEQUENCE [LARGE SCALE GENOMIC DNA]</scope>
    <source>
        <strain evidence="8 16">738_8</strain>
        <strain evidence="7 15">900_6</strain>
        <strain evidence="6 14">947_7</strain>
        <strain evidence="5 18">962_8</strain>
        <strain evidence="4 17">JB5</strain>
    </source>
</reference>
<evidence type="ECO:0000313" key="18">
    <source>
        <dbReference type="Proteomes" id="UP000218620"/>
    </source>
</evidence>
<evidence type="ECO:0000313" key="19">
    <source>
        <dbReference type="Proteomes" id="UP000234289"/>
    </source>
</evidence>
<evidence type="ECO:0000313" key="16">
    <source>
        <dbReference type="Proteomes" id="UP000217881"/>
    </source>
</evidence>
<dbReference type="Proteomes" id="UP000217564">
    <property type="component" value="Unassembled WGS sequence"/>
</dbReference>
<evidence type="ECO:0000313" key="22">
    <source>
        <dbReference type="Proteomes" id="UP000234525"/>
    </source>
</evidence>